<feature type="signal peptide" evidence="1">
    <location>
        <begin position="1"/>
        <end position="28"/>
    </location>
</feature>
<accession>A0ABW0XE65</accession>
<protein>
    <recommendedName>
        <fullName evidence="4">Secreted protein</fullName>
    </recommendedName>
</protein>
<keyword evidence="3" id="KW-1185">Reference proteome</keyword>
<gene>
    <name evidence="2" type="ORF">ACFP3U_31040</name>
</gene>
<dbReference type="Proteomes" id="UP001595975">
    <property type="component" value="Unassembled WGS sequence"/>
</dbReference>
<feature type="chain" id="PRO_5045574662" description="Secreted protein" evidence="1">
    <location>
        <begin position="29"/>
        <end position="199"/>
    </location>
</feature>
<name>A0ABW0XE65_9ACTN</name>
<organism evidence="2 3">
    <name type="scientific">Kitasatospora misakiensis</name>
    <dbReference type="NCBI Taxonomy" id="67330"/>
    <lineage>
        <taxon>Bacteria</taxon>
        <taxon>Bacillati</taxon>
        <taxon>Actinomycetota</taxon>
        <taxon>Actinomycetes</taxon>
        <taxon>Kitasatosporales</taxon>
        <taxon>Streptomycetaceae</taxon>
        <taxon>Kitasatospora</taxon>
    </lineage>
</organism>
<reference evidence="3" key="1">
    <citation type="journal article" date="2019" name="Int. J. Syst. Evol. Microbiol.">
        <title>The Global Catalogue of Microorganisms (GCM) 10K type strain sequencing project: providing services to taxonomists for standard genome sequencing and annotation.</title>
        <authorList>
            <consortium name="The Broad Institute Genomics Platform"/>
            <consortium name="The Broad Institute Genome Sequencing Center for Infectious Disease"/>
            <person name="Wu L."/>
            <person name="Ma J."/>
        </authorList>
    </citation>
    <scope>NUCLEOTIDE SEQUENCE [LARGE SCALE GENOMIC DNA]</scope>
    <source>
        <strain evidence="3">CGMCC 4.1437</strain>
    </source>
</reference>
<proteinExistence type="predicted"/>
<evidence type="ECO:0000313" key="2">
    <source>
        <dbReference type="EMBL" id="MFC5667391.1"/>
    </source>
</evidence>
<keyword evidence="1" id="KW-0732">Signal</keyword>
<evidence type="ECO:0008006" key="4">
    <source>
        <dbReference type="Google" id="ProtNLM"/>
    </source>
</evidence>
<sequence length="199" mass="19599">MSRTRARLAATGAAVVLAVTGMSGAAVADAAPASTPPTGSAVVTSSTAFLKDQALNGIVVIPLPAAAPAYDSATGITTTFPVTGGSGDLSAYYGDIDLGGGLLFVNVFTGRSATFKQLHFSVGNWQITGVPVGGTAPVALLDPAGDSQVSRAGGVQTLASSDLQVDAAGAQYLDSKLNTSFFKGGQSVGSLAVSFTPGS</sequence>
<evidence type="ECO:0000256" key="1">
    <source>
        <dbReference type="SAM" id="SignalP"/>
    </source>
</evidence>
<dbReference type="RefSeq" id="WP_380229061.1">
    <property type="nucleotide sequence ID" value="NZ_JBHSOF010000056.1"/>
</dbReference>
<comment type="caution">
    <text evidence="2">The sequence shown here is derived from an EMBL/GenBank/DDBJ whole genome shotgun (WGS) entry which is preliminary data.</text>
</comment>
<evidence type="ECO:0000313" key="3">
    <source>
        <dbReference type="Proteomes" id="UP001595975"/>
    </source>
</evidence>
<dbReference type="EMBL" id="JBHSOF010000056">
    <property type="protein sequence ID" value="MFC5667391.1"/>
    <property type="molecule type" value="Genomic_DNA"/>
</dbReference>